<sequence>MPVHDPTTYFTVNTTANLTTAKPLPTTNEENAAPHTTNEVEPSLVKDIARTLVDALMNANNLGLSVSTKRESASNNALLNTKSDILVKVGSVSQKTTDTAIMNKLNSHRRLSAT</sequence>
<accession>A0A9D4M3Y8</accession>
<keyword evidence="3" id="KW-1185">Reference proteome</keyword>
<evidence type="ECO:0000313" key="2">
    <source>
        <dbReference type="EMBL" id="KAH3869768.1"/>
    </source>
</evidence>
<name>A0A9D4M3Y8_DREPO</name>
<dbReference type="Proteomes" id="UP000828390">
    <property type="component" value="Unassembled WGS sequence"/>
</dbReference>
<feature type="region of interest" description="Disordered" evidence="1">
    <location>
        <begin position="20"/>
        <end position="41"/>
    </location>
</feature>
<reference evidence="2" key="1">
    <citation type="journal article" date="2019" name="bioRxiv">
        <title>The Genome of the Zebra Mussel, Dreissena polymorpha: A Resource for Invasive Species Research.</title>
        <authorList>
            <person name="McCartney M.A."/>
            <person name="Auch B."/>
            <person name="Kono T."/>
            <person name="Mallez S."/>
            <person name="Zhang Y."/>
            <person name="Obille A."/>
            <person name="Becker A."/>
            <person name="Abrahante J.E."/>
            <person name="Garbe J."/>
            <person name="Badalamenti J.P."/>
            <person name="Herman A."/>
            <person name="Mangelson H."/>
            <person name="Liachko I."/>
            <person name="Sullivan S."/>
            <person name="Sone E.D."/>
            <person name="Koren S."/>
            <person name="Silverstein K.A.T."/>
            <person name="Beckman K.B."/>
            <person name="Gohl D.M."/>
        </authorList>
    </citation>
    <scope>NUCLEOTIDE SEQUENCE</scope>
    <source>
        <strain evidence="2">Duluth1</strain>
        <tissue evidence="2">Whole animal</tissue>
    </source>
</reference>
<dbReference type="AlphaFoldDB" id="A0A9D4M3Y8"/>
<organism evidence="2 3">
    <name type="scientific">Dreissena polymorpha</name>
    <name type="common">Zebra mussel</name>
    <name type="synonym">Mytilus polymorpha</name>
    <dbReference type="NCBI Taxonomy" id="45954"/>
    <lineage>
        <taxon>Eukaryota</taxon>
        <taxon>Metazoa</taxon>
        <taxon>Spiralia</taxon>
        <taxon>Lophotrochozoa</taxon>
        <taxon>Mollusca</taxon>
        <taxon>Bivalvia</taxon>
        <taxon>Autobranchia</taxon>
        <taxon>Heteroconchia</taxon>
        <taxon>Euheterodonta</taxon>
        <taxon>Imparidentia</taxon>
        <taxon>Neoheterodontei</taxon>
        <taxon>Myida</taxon>
        <taxon>Dreissenoidea</taxon>
        <taxon>Dreissenidae</taxon>
        <taxon>Dreissena</taxon>
    </lineage>
</organism>
<evidence type="ECO:0000256" key="1">
    <source>
        <dbReference type="SAM" id="MobiDB-lite"/>
    </source>
</evidence>
<comment type="caution">
    <text evidence="2">The sequence shown here is derived from an EMBL/GenBank/DDBJ whole genome shotgun (WGS) entry which is preliminary data.</text>
</comment>
<evidence type="ECO:0000313" key="3">
    <source>
        <dbReference type="Proteomes" id="UP000828390"/>
    </source>
</evidence>
<feature type="compositionally biased region" description="Polar residues" evidence="1">
    <location>
        <begin position="20"/>
        <end position="40"/>
    </location>
</feature>
<gene>
    <name evidence="2" type="ORF">DPMN_032939</name>
</gene>
<protein>
    <submittedName>
        <fullName evidence="2">Uncharacterized protein</fullName>
    </submittedName>
</protein>
<proteinExistence type="predicted"/>
<reference evidence="2" key="2">
    <citation type="submission" date="2020-11" db="EMBL/GenBank/DDBJ databases">
        <authorList>
            <person name="McCartney M.A."/>
            <person name="Auch B."/>
            <person name="Kono T."/>
            <person name="Mallez S."/>
            <person name="Becker A."/>
            <person name="Gohl D.M."/>
            <person name="Silverstein K.A.T."/>
            <person name="Koren S."/>
            <person name="Bechman K.B."/>
            <person name="Herman A."/>
            <person name="Abrahante J.E."/>
            <person name="Garbe J."/>
        </authorList>
    </citation>
    <scope>NUCLEOTIDE SEQUENCE</scope>
    <source>
        <strain evidence="2">Duluth1</strain>
        <tissue evidence="2">Whole animal</tissue>
    </source>
</reference>
<dbReference type="EMBL" id="JAIWYP010000002">
    <property type="protein sequence ID" value="KAH3869768.1"/>
    <property type="molecule type" value="Genomic_DNA"/>
</dbReference>